<protein>
    <submittedName>
        <fullName evidence="2">Uncharacterized protein</fullName>
    </submittedName>
</protein>
<dbReference type="EMBL" id="NJET01000040">
    <property type="protein sequence ID" value="PHH63889.1"/>
    <property type="molecule type" value="Genomic_DNA"/>
</dbReference>
<name>A0A2C5XA37_9HYPO</name>
<keyword evidence="1" id="KW-0175">Coiled coil</keyword>
<accession>A0A2C5XA37</accession>
<dbReference type="Proteomes" id="UP000226192">
    <property type="component" value="Unassembled WGS sequence"/>
</dbReference>
<gene>
    <name evidence="2" type="ORF">CDD81_5337</name>
</gene>
<organism evidence="2 3">
    <name type="scientific">Ophiocordyceps australis</name>
    <dbReference type="NCBI Taxonomy" id="1399860"/>
    <lineage>
        <taxon>Eukaryota</taxon>
        <taxon>Fungi</taxon>
        <taxon>Dikarya</taxon>
        <taxon>Ascomycota</taxon>
        <taxon>Pezizomycotina</taxon>
        <taxon>Sordariomycetes</taxon>
        <taxon>Hypocreomycetidae</taxon>
        <taxon>Hypocreales</taxon>
        <taxon>Ophiocordycipitaceae</taxon>
        <taxon>Ophiocordyceps</taxon>
    </lineage>
</organism>
<dbReference type="OrthoDB" id="47007at2759"/>
<dbReference type="Gene3D" id="1.20.5.170">
    <property type="match status" value="1"/>
</dbReference>
<dbReference type="SUPFAM" id="SSF57997">
    <property type="entry name" value="Tropomyosin"/>
    <property type="match status" value="1"/>
</dbReference>
<proteinExistence type="predicted"/>
<dbReference type="AlphaFoldDB" id="A0A2C5XA37"/>
<keyword evidence="3" id="KW-1185">Reference proteome</keyword>
<sequence>MANVLVAQPNFRMAADGLRNAATEIERCQNMEAAVVSDQLLGMMQLLLDRFGTVETRLDGIDNRLEGIESRMGRLETRMDGLATRMDGLETRMDGIKTRMDGLETRFNSFEHQSAVWQKNLSSQIYNSNVMDDSVGLAPLYSFQTGELIPDFPSTLAALDAQLEDVVTGHLQHLSLDAPRLVPDRKTLLVRTIGVRYREVKN</sequence>
<dbReference type="Gene3D" id="1.20.1270.70">
    <property type="entry name" value="Designed single chain three-helix bundle"/>
    <property type="match status" value="1"/>
</dbReference>
<evidence type="ECO:0000313" key="3">
    <source>
        <dbReference type="Proteomes" id="UP000226192"/>
    </source>
</evidence>
<feature type="coiled-coil region" evidence="1">
    <location>
        <begin position="58"/>
        <end position="106"/>
    </location>
</feature>
<comment type="caution">
    <text evidence="2">The sequence shown here is derived from an EMBL/GenBank/DDBJ whole genome shotgun (WGS) entry which is preliminary data.</text>
</comment>
<dbReference type="STRING" id="1399860.A0A2C5XA37"/>
<evidence type="ECO:0000256" key="1">
    <source>
        <dbReference type="SAM" id="Coils"/>
    </source>
</evidence>
<reference evidence="2 3" key="1">
    <citation type="submission" date="2017-06" db="EMBL/GenBank/DDBJ databases">
        <title>Ant-infecting Ophiocordyceps genomes reveal a high diversity of potential behavioral manipulation genes and a possible major role for enterotoxins.</title>
        <authorList>
            <person name="De Bekker C."/>
            <person name="Evans H.C."/>
            <person name="Brachmann A."/>
            <person name="Hughes D.P."/>
        </authorList>
    </citation>
    <scope>NUCLEOTIDE SEQUENCE [LARGE SCALE GENOMIC DNA]</scope>
    <source>
        <strain evidence="2 3">Map64</strain>
    </source>
</reference>
<evidence type="ECO:0000313" key="2">
    <source>
        <dbReference type="EMBL" id="PHH63889.1"/>
    </source>
</evidence>